<evidence type="ECO:0000313" key="1">
    <source>
        <dbReference type="EMBL" id="KAJ2921797.1"/>
    </source>
</evidence>
<reference evidence="1" key="1">
    <citation type="submission" date="2022-06" db="EMBL/GenBank/DDBJ databases">
        <title>Genome Sequence of Candolleomyces eurysporus.</title>
        <authorList>
            <person name="Buettner E."/>
        </authorList>
    </citation>
    <scope>NUCLEOTIDE SEQUENCE</scope>
    <source>
        <strain evidence="1">VTCC 930004</strain>
    </source>
</reference>
<dbReference type="AlphaFoldDB" id="A0A9W8ISM5"/>
<sequence length="315" mass="36170">MQATIPSSDPDALDLSPTATLTDLQPVQNQYLQPSLPLKVEEIFQDTRGRDLWDVLKDAKLGKGALQSDIDQGTVKCDLAPCFGPLMDQSPSVKTMDDATIVMLWASLKELTHARSIRKDLNFKTVEAIFRKNPFLEHVPTKDVNMSDTLTENRDFKFWDGYLGNKEANRLNIDKLVRNWFNNLIKDVDVRERVDIALDEVRDIVARTSSDLDSQRTKDWKKTFLDFGILRFPDITYPYIRIYHIRLSAWALCRDFCGVYEKNCNGVEGEYCSREYRPREPVIQGLSREVLKQAVGEAQRFIDDLCRVEAPSTIN</sequence>
<dbReference type="Proteomes" id="UP001140091">
    <property type="component" value="Unassembled WGS sequence"/>
</dbReference>
<accession>A0A9W8ISM5</accession>
<dbReference type="EMBL" id="JANBPK010001548">
    <property type="protein sequence ID" value="KAJ2921797.1"/>
    <property type="molecule type" value="Genomic_DNA"/>
</dbReference>
<keyword evidence="2" id="KW-1185">Reference proteome</keyword>
<evidence type="ECO:0000313" key="2">
    <source>
        <dbReference type="Proteomes" id="UP001140091"/>
    </source>
</evidence>
<feature type="non-terminal residue" evidence="1">
    <location>
        <position position="315"/>
    </location>
</feature>
<protein>
    <submittedName>
        <fullName evidence="1">Uncharacterized protein</fullName>
    </submittedName>
</protein>
<comment type="caution">
    <text evidence="1">The sequence shown here is derived from an EMBL/GenBank/DDBJ whole genome shotgun (WGS) entry which is preliminary data.</text>
</comment>
<name>A0A9W8ISM5_9AGAR</name>
<organism evidence="1 2">
    <name type="scientific">Candolleomyces eurysporus</name>
    <dbReference type="NCBI Taxonomy" id="2828524"/>
    <lineage>
        <taxon>Eukaryota</taxon>
        <taxon>Fungi</taxon>
        <taxon>Dikarya</taxon>
        <taxon>Basidiomycota</taxon>
        <taxon>Agaricomycotina</taxon>
        <taxon>Agaricomycetes</taxon>
        <taxon>Agaricomycetidae</taxon>
        <taxon>Agaricales</taxon>
        <taxon>Agaricineae</taxon>
        <taxon>Psathyrellaceae</taxon>
        <taxon>Candolleomyces</taxon>
    </lineage>
</organism>
<dbReference type="OrthoDB" id="2735833at2759"/>
<gene>
    <name evidence="1" type="ORF">H1R20_g15294</name>
</gene>
<proteinExistence type="predicted"/>